<keyword evidence="1" id="KW-0472">Membrane</keyword>
<evidence type="ECO:0000313" key="3">
    <source>
        <dbReference type="Proteomes" id="UP000662618"/>
    </source>
</evidence>
<dbReference type="Proteomes" id="UP000662618">
    <property type="component" value="Unassembled WGS sequence"/>
</dbReference>
<evidence type="ECO:0000313" key="2">
    <source>
        <dbReference type="EMBL" id="CAD7802595.1"/>
    </source>
</evidence>
<dbReference type="AlphaFoldDB" id="A0A9N8MEE8"/>
<feature type="transmembrane region" description="Helical" evidence="1">
    <location>
        <begin position="5"/>
        <end position="25"/>
    </location>
</feature>
<keyword evidence="3" id="KW-1185">Reference proteome</keyword>
<name>A0A9N8MEE8_9FLAO</name>
<keyword evidence="1" id="KW-0812">Transmembrane</keyword>
<dbReference type="EMBL" id="CAJIMS010000001">
    <property type="protein sequence ID" value="CAD7802595.1"/>
    <property type="molecule type" value="Genomic_DNA"/>
</dbReference>
<sequence>MNLKIISIAINAIFAYIIILLLSFFMNKLMNHSDESFVDFFQKKWYIFLVFVIIFVGYKHFFKKKIE</sequence>
<comment type="caution">
    <text evidence="2">The sequence shown here is derived from an EMBL/GenBank/DDBJ whole genome shotgun (WGS) entry which is preliminary data.</text>
</comment>
<reference evidence="2" key="1">
    <citation type="submission" date="2020-12" db="EMBL/GenBank/DDBJ databases">
        <authorList>
            <person name="Rodrigo-Torres L."/>
            <person name="Arahal R. D."/>
            <person name="Lucena T."/>
        </authorList>
    </citation>
    <scope>NUCLEOTIDE SEQUENCE</scope>
    <source>
        <strain evidence="2">CECT 9390</strain>
    </source>
</reference>
<protein>
    <submittedName>
        <fullName evidence="2">Uncharacterized protein</fullName>
    </submittedName>
</protein>
<organism evidence="2 3">
    <name type="scientific">Chryseobacterium aquaeductus</name>
    <dbReference type="NCBI Taxonomy" id="2675056"/>
    <lineage>
        <taxon>Bacteria</taxon>
        <taxon>Pseudomonadati</taxon>
        <taxon>Bacteroidota</taxon>
        <taxon>Flavobacteriia</taxon>
        <taxon>Flavobacteriales</taxon>
        <taxon>Weeksellaceae</taxon>
        <taxon>Chryseobacterium group</taxon>
        <taxon>Chryseobacterium</taxon>
    </lineage>
</organism>
<keyword evidence="1" id="KW-1133">Transmembrane helix</keyword>
<gene>
    <name evidence="2" type="ORF">CHRY9390_00951</name>
</gene>
<evidence type="ECO:0000256" key="1">
    <source>
        <dbReference type="SAM" id="Phobius"/>
    </source>
</evidence>
<feature type="transmembrane region" description="Helical" evidence="1">
    <location>
        <begin position="45"/>
        <end position="62"/>
    </location>
</feature>
<accession>A0A9N8MEE8</accession>
<proteinExistence type="predicted"/>